<dbReference type="OrthoDB" id="5148443at2759"/>
<gene>
    <name evidence="5" type="ORF">BCR38DRAFT_413588</name>
</gene>
<keyword evidence="3" id="KW-0472">Membrane</keyword>
<feature type="chain" id="PRO_5012847420" evidence="4">
    <location>
        <begin position="23"/>
        <end position="927"/>
    </location>
</feature>
<dbReference type="GeneID" id="63775058"/>
<feature type="transmembrane region" description="Helical" evidence="3">
    <location>
        <begin position="745"/>
        <end position="769"/>
    </location>
</feature>
<feature type="transmembrane region" description="Helical" evidence="3">
    <location>
        <begin position="832"/>
        <end position="853"/>
    </location>
</feature>
<feature type="transmembrane region" description="Helical" evidence="3">
    <location>
        <begin position="865"/>
        <end position="888"/>
    </location>
</feature>
<evidence type="ECO:0000256" key="1">
    <source>
        <dbReference type="SAM" id="Coils"/>
    </source>
</evidence>
<feature type="region of interest" description="Disordered" evidence="2">
    <location>
        <begin position="899"/>
        <end position="927"/>
    </location>
</feature>
<accession>A0A1Y2DFY4</accession>
<evidence type="ECO:0000313" key="6">
    <source>
        <dbReference type="Proteomes" id="UP000193689"/>
    </source>
</evidence>
<comment type="caution">
    <text evidence="5">The sequence shown here is derived from an EMBL/GenBank/DDBJ whole genome shotgun (WGS) entry which is preliminary data.</text>
</comment>
<sequence length="927" mass="95492">MLLLLALIIFTVSCSTVLLASSHETTPSDFTQGPWKREFVGLVSPATVRAIEHDEILRRNYVAIVDVAAGASEWLAARFPNEQLLEVIDSLKRHNEALSNSNRRENSRTWNHRRSLIPRQLSSFGDLISGAAAGDNAAGEGAAAAATDPIGQLGGLLSGGLSSIGDMLLQDVGGAGMFLGIGIGEGAATGLNMSTAENAKAVGAKVAAESGVQSSGLNPAIQNLGSGLTGTLLGAVDVKSLLGGAGGQVGPAVSGLATGIGNGAVSGLKINTVVPPNPNATALPDIVTLFGFGLTNTVASNINVNNLASGPMTQQLMQQLPPAVLSLAQGIGNGAVAGLKLNSVAPPQGTSVPDLAGSFGFGLTQSITSNVDFSNLTQGTNTKDLVMQYLPSAASGFGKGLGQGIPVGLGIQPDPGLLPMQAMPNGTLDVGGISQNFALGLTSRLLANGTVSKLMSQMSEQGQADGNAVSGVLGNVDVAKTAGGFARGIIQGAADGITAMGGMQALLDNKAVTPTGAIPETPVLFDDSLNGSAVGFGQGFGTQGVMVTKTLLQQLNVNVVTQKRSADTIGNLDVRQASVIGNATISNGTTTFNLSSILDADSLSTVMQKSIDVLTCEGIAGLALVALGLTNSGTIPLDEESRGALKQFKDVIPKGVLRFTNNGNNYDIEMTTVVDNLNGSLVNAAGGIKVNGNTVAIFAAFLVIHILFGILVMINVLPAAVGLESLRNMLIRMHKPDVMTWIPKWVNIMWFFIMAPFLIIILVFGVVAMGNAAHIRTAHGVLGLLTVIDGFAAIALHFIVKVKTAPPQASDMQPVPTKATLMQKVRTFNNQVFLILSVATVLTGFADISKISICVTRVVPFEGALAIGFSLAQMFVLGQTISALDIFLEFRAARQRKKAPNGAAAREAARGGGKREKLEIKHLGADA</sequence>
<organism evidence="5 6">
    <name type="scientific">Pseudomassariella vexata</name>
    <dbReference type="NCBI Taxonomy" id="1141098"/>
    <lineage>
        <taxon>Eukaryota</taxon>
        <taxon>Fungi</taxon>
        <taxon>Dikarya</taxon>
        <taxon>Ascomycota</taxon>
        <taxon>Pezizomycotina</taxon>
        <taxon>Sordariomycetes</taxon>
        <taxon>Xylariomycetidae</taxon>
        <taxon>Amphisphaeriales</taxon>
        <taxon>Pseudomassariaceae</taxon>
        <taxon>Pseudomassariella</taxon>
    </lineage>
</organism>
<evidence type="ECO:0000256" key="3">
    <source>
        <dbReference type="SAM" id="Phobius"/>
    </source>
</evidence>
<feature type="coiled-coil region" evidence="1">
    <location>
        <begin position="81"/>
        <end position="108"/>
    </location>
</feature>
<dbReference type="InParanoid" id="A0A1Y2DFY4"/>
<keyword evidence="1" id="KW-0175">Coiled coil</keyword>
<keyword evidence="3" id="KW-1133">Transmembrane helix</keyword>
<evidence type="ECO:0000256" key="4">
    <source>
        <dbReference type="SAM" id="SignalP"/>
    </source>
</evidence>
<feature type="signal peptide" evidence="4">
    <location>
        <begin position="1"/>
        <end position="22"/>
    </location>
</feature>
<dbReference type="Proteomes" id="UP000193689">
    <property type="component" value="Unassembled WGS sequence"/>
</dbReference>
<evidence type="ECO:0000256" key="2">
    <source>
        <dbReference type="SAM" id="MobiDB-lite"/>
    </source>
</evidence>
<reference evidence="5 6" key="1">
    <citation type="submission" date="2016-07" db="EMBL/GenBank/DDBJ databases">
        <title>Pervasive Adenine N6-methylation of Active Genes in Fungi.</title>
        <authorList>
            <consortium name="DOE Joint Genome Institute"/>
            <person name="Mondo S.J."/>
            <person name="Dannebaum R.O."/>
            <person name="Kuo R.C."/>
            <person name="Labutti K."/>
            <person name="Haridas S."/>
            <person name="Kuo A."/>
            <person name="Salamov A."/>
            <person name="Ahrendt S.R."/>
            <person name="Lipzen A."/>
            <person name="Sullivan W."/>
            <person name="Andreopoulos W.B."/>
            <person name="Clum A."/>
            <person name="Lindquist E."/>
            <person name="Daum C."/>
            <person name="Ramamoorthy G.K."/>
            <person name="Gryganskyi A."/>
            <person name="Culley D."/>
            <person name="Magnuson J.K."/>
            <person name="James T.Y."/>
            <person name="O'Malley M.A."/>
            <person name="Stajich J.E."/>
            <person name="Spatafora J.W."/>
            <person name="Visel A."/>
            <person name="Grigoriev I.V."/>
        </authorList>
    </citation>
    <scope>NUCLEOTIDE SEQUENCE [LARGE SCALE GENOMIC DNA]</scope>
    <source>
        <strain evidence="5 6">CBS 129021</strain>
    </source>
</reference>
<dbReference type="AlphaFoldDB" id="A0A1Y2DFY4"/>
<dbReference type="EMBL" id="MCFJ01000017">
    <property type="protein sequence ID" value="ORY58192.1"/>
    <property type="molecule type" value="Genomic_DNA"/>
</dbReference>
<protein>
    <submittedName>
        <fullName evidence="5">Uncharacterized protein</fullName>
    </submittedName>
</protein>
<proteinExistence type="predicted"/>
<feature type="transmembrane region" description="Helical" evidence="3">
    <location>
        <begin position="697"/>
        <end position="724"/>
    </location>
</feature>
<keyword evidence="3" id="KW-0812">Transmembrane</keyword>
<dbReference type="RefSeq" id="XP_040711227.1">
    <property type="nucleotide sequence ID" value="XM_040858846.1"/>
</dbReference>
<evidence type="ECO:0000313" key="5">
    <source>
        <dbReference type="EMBL" id="ORY58192.1"/>
    </source>
</evidence>
<name>A0A1Y2DFY4_9PEZI</name>
<keyword evidence="6" id="KW-1185">Reference proteome</keyword>
<keyword evidence="4" id="KW-0732">Signal</keyword>
<feature type="compositionally biased region" description="Basic and acidic residues" evidence="2">
    <location>
        <begin position="907"/>
        <end position="927"/>
    </location>
</feature>
<feature type="transmembrane region" description="Helical" evidence="3">
    <location>
        <begin position="781"/>
        <end position="800"/>
    </location>
</feature>